<dbReference type="AlphaFoldDB" id="A0A1L7VRI8"/>
<protein>
    <submittedName>
        <fullName evidence="1">Uncharacterized protein</fullName>
    </submittedName>
</protein>
<dbReference type="Proteomes" id="UP000183971">
    <property type="component" value="Unassembled WGS sequence"/>
</dbReference>
<name>A0A1L7VRI8_FUSPR</name>
<dbReference type="RefSeq" id="XP_031083614.1">
    <property type="nucleotide sequence ID" value="XM_031233814.1"/>
</dbReference>
<evidence type="ECO:0000313" key="1">
    <source>
        <dbReference type="EMBL" id="CZR43023.1"/>
    </source>
</evidence>
<dbReference type="GeneID" id="42052939"/>
<comment type="caution">
    <text evidence="1">The sequence shown here is derived from an EMBL/GenBank/DDBJ whole genome shotgun (WGS) entry which is preliminary data.</text>
</comment>
<gene>
    <name evidence="1" type="ORF">FPRO_08061</name>
</gene>
<organism evidence="1 2">
    <name type="scientific">Fusarium proliferatum (strain ET1)</name>
    <name type="common">Orchid endophyte fungus</name>
    <dbReference type="NCBI Taxonomy" id="1227346"/>
    <lineage>
        <taxon>Eukaryota</taxon>
        <taxon>Fungi</taxon>
        <taxon>Dikarya</taxon>
        <taxon>Ascomycota</taxon>
        <taxon>Pezizomycotina</taxon>
        <taxon>Sordariomycetes</taxon>
        <taxon>Hypocreomycetidae</taxon>
        <taxon>Hypocreales</taxon>
        <taxon>Nectriaceae</taxon>
        <taxon>Fusarium</taxon>
        <taxon>Fusarium fujikuroi species complex</taxon>
    </lineage>
</organism>
<proteinExistence type="predicted"/>
<dbReference type="EMBL" id="FJOF01000007">
    <property type="protein sequence ID" value="CZR43023.1"/>
    <property type="molecule type" value="Genomic_DNA"/>
</dbReference>
<keyword evidence="2" id="KW-1185">Reference proteome</keyword>
<accession>A0A1L7VRI8</accession>
<sequence length="135" mass="15886">MPCLAAIRAVYPNLNCLSFFGQMHDVPKFTWLLDQRHERQEKPAPTKEKNPTTSLYRMYKYLVVGYTAGLHSEMEYFFDRLIERGLPRRCCPAIIVGEEAEAELHAREVVRELQPSWAKAVHRLTEQITYLNLFW</sequence>
<evidence type="ECO:0000313" key="2">
    <source>
        <dbReference type="Proteomes" id="UP000183971"/>
    </source>
</evidence>
<dbReference type="VEuPathDB" id="FungiDB:FPRO_08061"/>
<reference evidence="2" key="1">
    <citation type="journal article" date="2016" name="Genome Biol. Evol.">
        <title>Comparative 'omics' of the Fusarium fujikuroi species complex highlights differences in genetic potential and metabolite synthesis.</title>
        <authorList>
            <person name="Niehaus E.-M."/>
            <person name="Muensterkoetter M."/>
            <person name="Proctor R.H."/>
            <person name="Brown D.W."/>
            <person name="Sharon A."/>
            <person name="Idan Y."/>
            <person name="Oren-Young L."/>
            <person name="Sieber C.M."/>
            <person name="Novak O."/>
            <person name="Pencik A."/>
            <person name="Tarkowska D."/>
            <person name="Hromadova K."/>
            <person name="Freeman S."/>
            <person name="Maymon M."/>
            <person name="Elazar M."/>
            <person name="Youssef S.A."/>
            <person name="El-Shabrawy E.S.M."/>
            <person name="Shalaby A.B.A."/>
            <person name="Houterman P."/>
            <person name="Brock N.L."/>
            <person name="Burkhardt I."/>
            <person name="Tsavkelova E.A."/>
            <person name="Dickschat J.S."/>
            <person name="Galuszka P."/>
            <person name="Gueldener U."/>
            <person name="Tudzynski B."/>
        </authorList>
    </citation>
    <scope>NUCLEOTIDE SEQUENCE [LARGE SCALE GENOMIC DNA]</scope>
    <source>
        <strain evidence="2">ET1</strain>
    </source>
</reference>